<dbReference type="InterPro" id="IPR036390">
    <property type="entry name" value="WH_DNA-bd_sf"/>
</dbReference>
<dbReference type="Pfam" id="PF13412">
    <property type="entry name" value="HTH_24"/>
    <property type="match status" value="1"/>
</dbReference>
<organism evidence="1 2">
    <name type="scientific">Methanoculleus marisnigri</name>
    <dbReference type="NCBI Taxonomy" id="2198"/>
    <lineage>
        <taxon>Archaea</taxon>
        <taxon>Methanobacteriati</taxon>
        <taxon>Methanobacteriota</taxon>
        <taxon>Stenosarchaea group</taxon>
        <taxon>Methanomicrobia</taxon>
        <taxon>Methanomicrobiales</taxon>
        <taxon>Methanomicrobiaceae</taxon>
        <taxon>Methanoculleus</taxon>
    </lineage>
</organism>
<dbReference type="Proteomes" id="UP000054323">
    <property type="component" value="Unassembled WGS sequence"/>
</dbReference>
<dbReference type="Gene3D" id="1.10.10.10">
    <property type="entry name" value="Winged helix-like DNA-binding domain superfamily/Winged helix DNA-binding domain"/>
    <property type="match status" value="1"/>
</dbReference>
<dbReference type="EMBL" id="LGGD01000146">
    <property type="protein sequence ID" value="KUK61289.1"/>
    <property type="molecule type" value="Genomic_DNA"/>
</dbReference>
<name>A0A101GMT2_9EURY</name>
<evidence type="ECO:0008006" key="3">
    <source>
        <dbReference type="Google" id="ProtNLM"/>
    </source>
</evidence>
<reference evidence="2" key="1">
    <citation type="journal article" date="2015" name="MBio">
        <title>Genome-Resolved Metagenomic Analysis Reveals Roles for Candidate Phyla and Other Microbial Community Members in Biogeochemical Transformations in Oil Reservoirs.</title>
        <authorList>
            <person name="Hu P."/>
            <person name="Tom L."/>
            <person name="Singh A."/>
            <person name="Thomas B.C."/>
            <person name="Baker B.J."/>
            <person name="Piceno Y.M."/>
            <person name="Andersen G.L."/>
            <person name="Banfield J.F."/>
        </authorList>
    </citation>
    <scope>NUCLEOTIDE SEQUENCE [LARGE SCALE GENOMIC DNA]</scope>
</reference>
<comment type="caution">
    <text evidence="1">The sequence shown here is derived from an EMBL/GenBank/DDBJ whole genome shotgun (WGS) entry which is preliminary data.</text>
</comment>
<dbReference type="AlphaFoldDB" id="A0A101GMT2"/>
<accession>A0A101GMT2</accession>
<protein>
    <recommendedName>
        <fullName evidence="3">Winged helix-turn-helix transcriptional regulator</fullName>
    </recommendedName>
</protein>
<proteinExistence type="predicted"/>
<dbReference type="InterPro" id="IPR036388">
    <property type="entry name" value="WH-like_DNA-bd_sf"/>
</dbReference>
<evidence type="ECO:0000313" key="2">
    <source>
        <dbReference type="Proteomes" id="UP000054323"/>
    </source>
</evidence>
<sequence>MDDVNLPPSSRKILLLLEDGGSLTHKELVRLSNLAPRTVRYALKRLKDNDLIVEKFNFRDARQILYEYKDSQLVSVQ</sequence>
<gene>
    <name evidence="1" type="ORF">XD82_1193</name>
</gene>
<dbReference type="PATRIC" id="fig|2198.4.peg.1536"/>
<evidence type="ECO:0000313" key="1">
    <source>
        <dbReference type="EMBL" id="KUK61289.1"/>
    </source>
</evidence>
<dbReference type="SUPFAM" id="SSF46785">
    <property type="entry name" value="Winged helix' DNA-binding domain"/>
    <property type="match status" value="1"/>
</dbReference>